<keyword evidence="2" id="KW-0813">Transport</keyword>
<dbReference type="GO" id="GO:0005886">
    <property type="term" value="C:plasma membrane"/>
    <property type="evidence" value="ECO:0007669"/>
    <property type="project" value="UniProtKB-SubCell"/>
</dbReference>
<evidence type="ECO:0000256" key="6">
    <source>
        <dbReference type="ARBA" id="ARBA00022692"/>
    </source>
</evidence>
<feature type="transmembrane region" description="Helical" evidence="11">
    <location>
        <begin position="238"/>
        <end position="259"/>
    </location>
</feature>
<dbReference type="Proteomes" id="UP000199662">
    <property type="component" value="Unassembled WGS sequence"/>
</dbReference>
<comment type="function">
    <text evidence="9">Part of the binding-protein-dependent transport system for D-xylose. Probably responsible for the translocation of the substrate across the membrane.</text>
</comment>
<proteinExistence type="predicted"/>
<dbReference type="InterPro" id="IPR001851">
    <property type="entry name" value="ABC_transp_permease"/>
</dbReference>
<feature type="transmembrane region" description="Helical" evidence="11">
    <location>
        <begin position="129"/>
        <end position="147"/>
    </location>
</feature>
<dbReference type="CDD" id="cd06579">
    <property type="entry name" value="TM_PBP1_transp_AraH_like"/>
    <property type="match status" value="1"/>
</dbReference>
<keyword evidence="5 12" id="KW-0762">Sugar transport</keyword>
<dbReference type="PANTHER" id="PTHR32196">
    <property type="entry name" value="ABC TRANSPORTER PERMEASE PROTEIN YPHD-RELATED-RELATED"/>
    <property type="match status" value="1"/>
</dbReference>
<name>A0A1H7BZL7_9FIRM</name>
<dbReference type="Pfam" id="PF02653">
    <property type="entry name" value="BPD_transp_2"/>
    <property type="match status" value="1"/>
</dbReference>
<dbReference type="PANTHER" id="PTHR32196:SF32">
    <property type="entry name" value="XYLOSE TRANSPORT SYSTEM PERMEASE PROTEIN XYLH"/>
    <property type="match status" value="1"/>
</dbReference>
<evidence type="ECO:0000256" key="9">
    <source>
        <dbReference type="ARBA" id="ARBA00035611"/>
    </source>
</evidence>
<sequence>MSNETTMNQKKLAMANLKQYGMMIALFVIYVIFLILSDGKNAAPMNINNLVMQNSYVVILSIGMLLCCLTANVDLAVGSIVAFCGAAAAIMVLDYHIAVPVTFAIVLLIGILVGMWQGFFIAVLKVPPFIVTLANMLVFRGLTMVILNGQTKGPLPQDFTQVGAGYLPQIFMQVGGTKIEILALIGGLLASVVLVLLEIRSRRNKLKHNFVVAPMWQVVAKLVVIIGVLNFITAKLALYMGLPLVLLIMLALIIIYSFITNDTVAGRQVYAVGGNVNAARLSGINTDKVMFWVYTNMGLLAALAGIVLAARNASATPKAGDTFELDAIAACYIGGAAVQGGSGTITGAVIGALVMGILNNGMSLIGWSVDIQRVVKGLVLLAAVTFDLYNKRKSA</sequence>
<keyword evidence="7 11" id="KW-1133">Transmembrane helix</keyword>
<dbReference type="AlphaFoldDB" id="A0A1H7BZL7"/>
<evidence type="ECO:0000256" key="10">
    <source>
        <dbReference type="ARBA" id="ARBA00035686"/>
    </source>
</evidence>
<keyword evidence="13" id="KW-1185">Reference proteome</keyword>
<comment type="subcellular location">
    <subcellularLocation>
        <location evidence="1">Cell membrane</location>
        <topology evidence="1">Multi-pass membrane protein</topology>
    </subcellularLocation>
</comment>
<dbReference type="RefSeq" id="WP_218144912.1">
    <property type="nucleotide sequence ID" value="NZ_FNZK01000017.1"/>
</dbReference>
<feature type="transmembrane region" description="Helical" evidence="11">
    <location>
        <begin position="56"/>
        <end position="73"/>
    </location>
</feature>
<keyword evidence="3" id="KW-1003">Cell membrane</keyword>
<dbReference type="NCBIfam" id="NF040906">
    <property type="entry name" value="GguB"/>
    <property type="match status" value="1"/>
</dbReference>
<evidence type="ECO:0000256" key="2">
    <source>
        <dbReference type="ARBA" id="ARBA00022448"/>
    </source>
</evidence>
<keyword evidence="6 11" id="KW-0812">Transmembrane</keyword>
<keyword evidence="4" id="KW-0997">Cell inner membrane</keyword>
<evidence type="ECO:0000256" key="1">
    <source>
        <dbReference type="ARBA" id="ARBA00004651"/>
    </source>
</evidence>
<evidence type="ECO:0000256" key="8">
    <source>
        <dbReference type="ARBA" id="ARBA00023136"/>
    </source>
</evidence>
<feature type="transmembrane region" description="Helical" evidence="11">
    <location>
        <begin position="103"/>
        <end position="122"/>
    </location>
</feature>
<evidence type="ECO:0000313" key="12">
    <source>
        <dbReference type="EMBL" id="SEJ78785.1"/>
    </source>
</evidence>
<evidence type="ECO:0000313" key="13">
    <source>
        <dbReference type="Proteomes" id="UP000199662"/>
    </source>
</evidence>
<feature type="transmembrane region" description="Helical" evidence="11">
    <location>
        <begin position="289"/>
        <end position="310"/>
    </location>
</feature>
<reference evidence="12 13" key="1">
    <citation type="submission" date="2016-10" db="EMBL/GenBank/DDBJ databases">
        <authorList>
            <person name="de Groot N.N."/>
        </authorList>
    </citation>
    <scope>NUCLEOTIDE SEQUENCE [LARGE SCALE GENOMIC DNA]</scope>
    <source>
        <strain evidence="12 13">DSM 2179</strain>
    </source>
</reference>
<protein>
    <recommendedName>
        <fullName evidence="10">Xylose transport system permease protein XylH</fullName>
    </recommendedName>
</protein>
<feature type="transmembrane region" description="Helical" evidence="11">
    <location>
        <begin position="181"/>
        <end position="199"/>
    </location>
</feature>
<evidence type="ECO:0000256" key="3">
    <source>
        <dbReference type="ARBA" id="ARBA00022475"/>
    </source>
</evidence>
<dbReference type="STRING" id="84035.SAMN05660742_11720"/>
<evidence type="ECO:0000256" key="7">
    <source>
        <dbReference type="ARBA" id="ARBA00022989"/>
    </source>
</evidence>
<feature type="transmembrane region" description="Helical" evidence="11">
    <location>
        <begin position="211"/>
        <end position="232"/>
    </location>
</feature>
<keyword evidence="8 11" id="KW-0472">Membrane</keyword>
<feature type="transmembrane region" description="Helical" evidence="11">
    <location>
        <begin position="20"/>
        <end position="36"/>
    </location>
</feature>
<evidence type="ECO:0000256" key="5">
    <source>
        <dbReference type="ARBA" id="ARBA00022597"/>
    </source>
</evidence>
<feature type="transmembrane region" description="Helical" evidence="11">
    <location>
        <begin position="80"/>
        <end position="97"/>
    </location>
</feature>
<dbReference type="EMBL" id="FNZK01000017">
    <property type="protein sequence ID" value="SEJ78785.1"/>
    <property type="molecule type" value="Genomic_DNA"/>
</dbReference>
<evidence type="ECO:0000256" key="4">
    <source>
        <dbReference type="ARBA" id="ARBA00022519"/>
    </source>
</evidence>
<accession>A0A1H7BZL7</accession>
<gene>
    <name evidence="12" type="ORF">SAMN05660742_11720</name>
</gene>
<dbReference type="GO" id="GO:0022857">
    <property type="term" value="F:transmembrane transporter activity"/>
    <property type="evidence" value="ECO:0007669"/>
    <property type="project" value="InterPro"/>
</dbReference>
<organism evidence="12 13">
    <name type="scientific">Propionispira arboris</name>
    <dbReference type="NCBI Taxonomy" id="84035"/>
    <lineage>
        <taxon>Bacteria</taxon>
        <taxon>Bacillati</taxon>
        <taxon>Bacillota</taxon>
        <taxon>Negativicutes</taxon>
        <taxon>Selenomonadales</taxon>
        <taxon>Selenomonadaceae</taxon>
        <taxon>Propionispira</taxon>
    </lineage>
</organism>
<evidence type="ECO:0000256" key="11">
    <source>
        <dbReference type="SAM" id="Phobius"/>
    </source>
</evidence>